<evidence type="ECO:0000313" key="3">
    <source>
        <dbReference type="Proteomes" id="UP000215902"/>
    </source>
</evidence>
<feature type="non-terminal residue" evidence="2">
    <location>
        <position position="1"/>
    </location>
</feature>
<organism evidence="2 3">
    <name type="scientific">Macrostomum lignano</name>
    <dbReference type="NCBI Taxonomy" id="282301"/>
    <lineage>
        <taxon>Eukaryota</taxon>
        <taxon>Metazoa</taxon>
        <taxon>Spiralia</taxon>
        <taxon>Lophotrochozoa</taxon>
        <taxon>Platyhelminthes</taxon>
        <taxon>Rhabditophora</taxon>
        <taxon>Macrostomorpha</taxon>
        <taxon>Macrostomida</taxon>
        <taxon>Macrostomidae</taxon>
        <taxon>Macrostomum</taxon>
    </lineage>
</organism>
<proteinExistence type="predicted"/>
<accession>A0A267E2P5</accession>
<evidence type="ECO:0000313" key="2">
    <source>
        <dbReference type="EMBL" id="PAA55810.1"/>
    </source>
</evidence>
<sequence length="454" mass="49957">SSRSMSTGSQTDPLERVGNLSVESGLAYQGGQQDLDSLFAIEQQSNDVEMLSDESNQPVEPATLDLYFPGVIVGDFSDVDNCLAKAPSCEDLVAYLDEKPDEDDSKSNDGLGVCMAMGKVSSQADLVDLSEKLNLEEMELVPMDLDEVLQYVKEEEQEQKEKQPSTVSDLPASLTGLALSPGTPAEASDHSVTTTPQLPSLPVLGLYQAKQQPPVQQTPRSVACQPLLNSFETMADPADSPKEEAATAAAAPSPRGKSTVRRRASAASGADQSNKTYEALCQKNRIFDSSAKARYLMDQQLQRDAIVESIVGYVKRCLDPERDRVHRFLMVMLVDGQLEQGPYWRFFQDAVYFCDARKERLVGEPGPMFHIRQSAYVGLLWGRYKGNECCDYATLGDAIKSVKSKPSGELYFVDPDFGSLIGKPKRLFQFGEVAFREICRYRAQRVEAGPIEAN</sequence>
<feature type="region of interest" description="Disordered" evidence="1">
    <location>
        <begin position="233"/>
        <end position="274"/>
    </location>
</feature>
<dbReference type="Proteomes" id="UP000215902">
    <property type="component" value="Unassembled WGS sequence"/>
</dbReference>
<gene>
    <name evidence="2" type="ORF">BOX15_Mlig032284g1</name>
</gene>
<comment type="caution">
    <text evidence="2">The sequence shown here is derived from an EMBL/GenBank/DDBJ whole genome shotgun (WGS) entry which is preliminary data.</text>
</comment>
<protein>
    <submittedName>
        <fullName evidence="2">Uncharacterized protein</fullName>
    </submittedName>
</protein>
<name>A0A267E2P5_9PLAT</name>
<keyword evidence="3" id="KW-1185">Reference proteome</keyword>
<reference evidence="2 3" key="1">
    <citation type="submission" date="2017-06" db="EMBL/GenBank/DDBJ databases">
        <title>A platform for efficient transgenesis in Macrostomum lignano, a flatworm model organism for stem cell research.</title>
        <authorList>
            <person name="Berezikov E."/>
        </authorList>
    </citation>
    <scope>NUCLEOTIDE SEQUENCE [LARGE SCALE GENOMIC DNA]</scope>
    <source>
        <strain evidence="2">DV1</strain>
        <tissue evidence="2">Whole organism</tissue>
    </source>
</reference>
<evidence type="ECO:0000256" key="1">
    <source>
        <dbReference type="SAM" id="MobiDB-lite"/>
    </source>
</evidence>
<dbReference type="EMBL" id="NIVC01002705">
    <property type="protein sequence ID" value="PAA55810.1"/>
    <property type="molecule type" value="Genomic_DNA"/>
</dbReference>
<dbReference type="AlphaFoldDB" id="A0A267E2P5"/>
<feature type="region of interest" description="Disordered" evidence="1">
    <location>
        <begin position="154"/>
        <end position="197"/>
    </location>
</feature>